<comment type="caution">
    <text evidence="3">The sequence shown here is derived from an EMBL/GenBank/DDBJ whole genome shotgun (WGS) entry which is preliminary data.</text>
</comment>
<keyword evidence="1" id="KW-0328">Glycosyltransferase</keyword>
<dbReference type="GO" id="GO:0016757">
    <property type="term" value="F:glycosyltransferase activity"/>
    <property type="evidence" value="ECO:0007669"/>
    <property type="project" value="UniProtKB-KW"/>
</dbReference>
<gene>
    <name evidence="3" type="ORF">E6K80_13720</name>
</gene>
<dbReference type="Proteomes" id="UP000319836">
    <property type="component" value="Unassembled WGS sequence"/>
</dbReference>
<dbReference type="Pfam" id="PF13692">
    <property type="entry name" value="Glyco_trans_1_4"/>
    <property type="match status" value="1"/>
</dbReference>
<evidence type="ECO:0000256" key="1">
    <source>
        <dbReference type="ARBA" id="ARBA00022676"/>
    </source>
</evidence>
<evidence type="ECO:0000313" key="4">
    <source>
        <dbReference type="Proteomes" id="UP000319836"/>
    </source>
</evidence>
<dbReference type="AlphaFoldDB" id="A0A538TZ82"/>
<proteinExistence type="predicted"/>
<protein>
    <submittedName>
        <fullName evidence="3">Glycosyltransferase</fullName>
    </submittedName>
</protein>
<dbReference type="SUPFAM" id="SSF53756">
    <property type="entry name" value="UDP-Glycosyltransferase/glycogen phosphorylase"/>
    <property type="match status" value="1"/>
</dbReference>
<accession>A0A538TZ82</accession>
<reference evidence="3 4" key="1">
    <citation type="journal article" date="2019" name="Nat. Microbiol.">
        <title>Mediterranean grassland soil C-N compound turnover is dependent on rainfall and depth, and is mediated by genomically divergent microorganisms.</title>
        <authorList>
            <person name="Diamond S."/>
            <person name="Andeer P.F."/>
            <person name="Li Z."/>
            <person name="Crits-Christoph A."/>
            <person name="Burstein D."/>
            <person name="Anantharaman K."/>
            <person name="Lane K.R."/>
            <person name="Thomas B.C."/>
            <person name="Pan C."/>
            <person name="Northen T.R."/>
            <person name="Banfield J.F."/>
        </authorList>
    </citation>
    <scope>NUCLEOTIDE SEQUENCE [LARGE SCALE GENOMIC DNA]</scope>
    <source>
        <strain evidence="3">WS_10</strain>
    </source>
</reference>
<evidence type="ECO:0000313" key="3">
    <source>
        <dbReference type="EMBL" id="TMQ68829.1"/>
    </source>
</evidence>
<dbReference type="PANTHER" id="PTHR12526">
    <property type="entry name" value="GLYCOSYLTRANSFERASE"/>
    <property type="match status" value="1"/>
</dbReference>
<dbReference type="EMBL" id="VBPA01000379">
    <property type="protein sequence ID" value="TMQ68829.1"/>
    <property type="molecule type" value="Genomic_DNA"/>
</dbReference>
<organism evidence="3 4">
    <name type="scientific">Eiseniibacteriota bacterium</name>
    <dbReference type="NCBI Taxonomy" id="2212470"/>
    <lineage>
        <taxon>Bacteria</taxon>
        <taxon>Candidatus Eiseniibacteriota</taxon>
    </lineage>
</organism>
<name>A0A538TZ82_UNCEI</name>
<evidence type="ECO:0000256" key="2">
    <source>
        <dbReference type="ARBA" id="ARBA00022679"/>
    </source>
</evidence>
<dbReference type="Gene3D" id="3.40.50.2000">
    <property type="entry name" value="Glycogen Phosphorylase B"/>
    <property type="match status" value="2"/>
</dbReference>
<sequence length="378" mass="41541">MRIALVGPVHPWRGGIAQYLGLLGETLAARAEVRAVTFTRQYPELLFPGKSQRDPDAAPPGFPVAPLLDSIGPLSWRRAARRLDTFAPGLVVLKWWLPFFAPAFAGAVGPLRARGTRVALVCDNLVPHERRPLDGVLTRMMLRNSDGYLVMSESVERDLDRLKPGAPRRRVPHPLYAQFDRGRYTRATARARLGVDGEVAVFFGYVRRYKGLDLLLSAWPRVLERRPVTLVAAGEFYEDAAPYRALARAAGERVRLLDHYLPDDEVEALFKAADVVVLPYRSATQSGVTHVAYALGVPVIITDVGGLGETVRAEETGLVVPPEDPAALADAVVRFFAEGLGPRLRAGVEAVRRAHSWEALADEVVALGDRLAPTRGWR</sequence>
<dbReference type="PANTHER" id="PTHR12526:SF510">
    <property type="entry name" value="D-INOSITOL 3-PHOSPHATE GLYCOSYLTRANSFERASE"/>
    <property type="match status" value="1"/>
</dbReference>
<keyword evidence="2 3" id="KW-0808">Transferase</keyword>